<dbReference type="Proteomes" id="UP001321542">
    <property type="component" value="Chromosome"/>
</dbReference>
<reference evidence="2 3" key="2">
    <citation type="journal article" date="2023" name="ChemBioChem">
        <title>Acyltransferase Domain Exchange between Two Independent Type I Polyketide Synthases in the Same Producer Strain of Macrolide Antibiotics.</title>
        <authorList>
            <person name="Kudo F."/>
            <person name="Kishikawa K."/>
            <person name="Tsuboi K."/>
            <person name="Kido T."/>
            <person name="Usui T."/>
            <person name="Hashimoto J."/>
            <person name="Shin-Ya K."/>
            <person name="Miyanaga A."/>
            <person name="Eguchi T."/>
        </authorList>
    </citation>
    <scope>NUCLEOTIDE SEQUENCE [LARGE SCALE GENOMIC DNA]</scope>
    <source>
        <strain evidence="2 3">A-8890</strain>
    </source>
</reference>
<dbReference type="PROSITE" id="PS50943">
    <property type="entry name" value="HTH_CROC1"/>
    <property type="match status" value="1"/>
</dbReference>
<sequence length="348" mass="38469">MSSRGLWADVALRAAWARADWAAILYEYRRAAGLTQRQLEPLIGLPQPHISAIESRRRVVKTADVKARITEGLQVPPELRAAGQSQGYAEWDPSGELRDRIAHAHVSGRMDLRTADWIGRVLAEHRRAEDELSGPDLWPVVRAQLDAVTRLIPGTTGATADRLMLLAAEHAHWLSWVAWQEEKRGPALAWIDLAHGWAVDGGHPDMASWAQRVRAHYSLEHGDPIRALRTAEGARFAGPRPLSPAAEAAAVHQEAMAAAQLGERDRAVRLAEQAHGLALRAPDEGERPGWLYWLDATRARLQAADAAYACQRWADAAAGFREGLSALAGFPRDHAYYRARLEDAERRA</sequence>
<evidence type="ECO:0000313" key="3">
    <source>
        <dbReference type="Proteomes" id="UP001321542"/>
    </source>
</evidence>
<dbReference type="Gene3D" id="1.10.260.40">
    <property type="entry name" value="lambda repressor-like DNA-binding domains"/>
    <property type="match status" value="1"/>
</dbReference>
<gene>
    <name evidence="2" type="ORF">SGFS_066010</name>
</gene>
<dbReference type="InterPro" id="IPR001387">
    <property type="entry name" value="Cro/C1-type_HTH"/>
</dbReference>
<dbReference type="EMBL" id="AP018448">
    <property type="protein sequence ID" value="BBC35307.1"/>
    <property type="molecule type" value="Genomic_DNA"/>
</dbReference>
<dbReference type="SUPFAM" id="SSF47413">
    <property type="entry name" value="lambda repressor-like DNA-binding domains"/>
    <property type="match status" value="1"/>
</dbReference>
<name>A0ABN5VPA6_9ACTN</name>
<feature type="domain" description="HTH cro/C1-type" evidence="1">
    <location>
        <begin position="25"/>
        <end position="80"/>
    </location>
</feature>
<dbReference type="Pfam" id="PF13560">
    <property type="entry name" value="HTH_31"/>
    <property type="match status" value="1"/>
</dbReference>
<organism evidence="2 3">
    <name type="scientific">Streptomyces graminofaciens</name>
    <dbReference type="NCBI Taxonomy" id="68212"/>
    <lineage>
        <taxon>Bacteria</taxon>
        <taxon>Bacillati</taxon>
        <taxon>Actinomycetota</taxon>
        <taxon>Actinomycetes</taxon>
        <taxon>Kitasatosporales</taxon>
        <taxon>Streptomycetaceae</taxon>
        <taxon>Streptomyces</taxon>
    </lineage>
</organism>
<dbReference type="InterPro" id="IPR010982">
    <property type="entry name" value="Lambda_DNA-bd_dom_sf"/>
</dbReference>
<reference evidence="2 3" key="1">
    <citation type="journal article" date="2010" name="ChemBioChem">
        <title>Cloning and characterization of the biosynthetic gene cluster of 16-membered macrolide antibiotic FD-891: involvement of a dual functional cytochrome P450 monooxygenase catalyzing epoxidation and hydroxylation.</title>
        <authorList>
            <person name="Kudo F."/>
            <person name="Motegi A."/>
            <person name="Mizoue K."/>
            <person name="Eguchi T."/>
        </authorList>
    </citation>
    <scope>NUCLEOTIDE SEQUENCE [LARGE SCALE GENOMIC DNA]</scope>
    <source>
        <strain evidence="2 3">A-8890</strain>
    </source>
</reference>
<evidence type="ECO:0000259" key="1">
    <source>
        <dbReference type="PROSITE" id="PS50943"/>
    </source>
</evidence>
<evidence type="ECO:0000313" key="2">
    <source>
        <dbReference type="EMBL" id="BBC35307.1"/>
    </source>
</evidence>
<dbReference type="SMART" id="SM00530">
    <property type="entry name" value="HTH_XRE"/>
    <property type="match status" value="1"/>
</dbReference>
<accession>A0ABN5VPA6</accession>
<dbReference type="CDD" id="cd00093">
    <property type="entry name" value="HTH_XRE"/>
    <property type="match status" value="1"/>
</dbReference>
<proteinExistence type="predicted"/>
<protein>
    <recommendedName>
        <fullName evidence="1">HTH cro/C1-type domain-containing protein</fullName>
    </recommendedName>
</protein>
<keyword evidence="3" id="KW-1185">Reference proteome</keyword>